<dbReference type="Pfam" id="PF04082">
    <property type="entry name" value="Fungal_trans"/>
    <property type="match status" value="1"/>
</dbReference>
<keyword evidence="2" id="KW-0479">Metal-binding</keyword>
<dbReference type="PANTHER" id="PTHR40626">
    <property type="entry name" value="MIP31509P"/>
    <property type="match status" value="1"/>
</dbReference>
<sequence length="657" mass="73270">MLPFTTTSPLSHQNGTATESTHLLFDEDSRLATNIAEATIDYFPPDTYDMAFVSSLDFNQFLTLSPLPCLAAKSPSQASPEKQVGASTPTGFAPQGIDHSRCSWTPLSAVSDLSASTSEQRKLCWTINDGEWEQFVTTIKHLCPEYAKSRLPSRQSISRYLAAYFRGFHEHLPFLHPPTVNLHNTRAHLVVAIAAIGAQYCLEIEDMVLLFSLAKLMVLKAIDSRRRTLSSRERARAESENDDPYGTSNLDDEAIQSCQTLLLLMVAATWGDPKTNLKEDMNLQSILATFLREEKLLNVDSSVKHRSWHEWIRVEGVIRTVLITFCFFNFHTILHNVPPPILNSEIQMALPCHEEEWRCSTAVSWAEQHAAGKTAPIQPVFSVAYKSLFHPTAFGGLKTCSSLGIYVLITAIVQHIYFVRQLSKHTLYDNTTTPPVEIDTLHQVLCRWQEIWEMDPHRSLGPNNPDGPLPFNSTALLRMAYVRLGVDISSSFTIGSRNPQQIASAMLCSSPVPRNQHSTRAALHAAHTLNTPVQIGLKLVAKTQALTWSLQHSLSYLESAFLLSKWLENIMRSRNSLPPDEAERQVLSYVQGILHEAVDKDNQGMTSCTDSNLSISLIRIWAQLILEEGIWPIVNMVGKTLALYADLLAANVGGDVS</sequence>
<dbReference type="GO" id="GO:0000785">
    <property type="term" value="C:chromatin"/>
    <property type="evidence" value="ECO:0007669"/>
    <property type="project" value="TreeGrafter"/>
</dbReference>
<name>A0A0D1YL86_9EURO</name>
<dbReference type="GO" id="GO:0000978">
    <property type="term" value="F:RNA polymerase II cis-regulatory region sequence-specific DNA binding"/>
    <property type="evidence" value="ECO:0007669"/>
    <property type="project" value="InterPro"/>
</dbReference>
<dbReference type="RefSeq" id="XP_016236022.1">
    <property type="nucleotide sequence ID" value="XM_016380195.1"/>
</dbReference>
<dbReference type="InterPro" id="IPR007219">
    <property type="entry name" value="XnlR_reg_dom"/>
</dbReference>
<dbReference type="GO" id="GO:0000981">
    <property type="term" value="F:DNA-binding transcription factor activity, RNA polymerase II-specific"/>
    <property type="evidence" value="ECO:0007669"/>
    <property type="project" value="InterPro"/>
</dbReference>
<evidence type="ECO:0000256" key="4">
    <source>
        <dbReference type="ARBA" id="ARBA00022771"/>
    </source>
</evidence>
<evidence type="ECO:0000256" key="3">
    <source>
        <dbReference type="ARBA" id="ARBA00022737"/>
    </source>
</evidence>
<evidence type="ECO:0000256" key="6">
    <source>
        <dbReference type="ARBA" id="ARBA00023242"/>
    </source>
</evidence>
<dbReference type="HOGENOM" id="CLU_007784_2_0_1"/>
<keyword evidence="10" id="KW-1185">Reference proteome</keyword>
<dbReference type="AlphaFoldDB" id="A0A0D1YL86"/>
<dbReference type="Proteomes" id="UP000053328">
    <property type="component" value="Unassembled WGS sequence"/>
</dbReference>
<dbReference type="EMBL" id="KN847495">
    <property type="protein sequence ID" value="KIW15806.1"/>
    <property type="molecule type" value="Genomic_DNA"/>
</dbReference>
<gene>
    <name evidence="9" type="ORF">PV08_05856</name>
</gene>
<evidence type="ECO:0000256" key="1">
    <source>
        <dbReference type="ARBA" id="ARBA00004123"/>
    </source>
</evidence>
<dbReference type="CDD" id="cd12148">
    <property type="entry name" value="fungal_TF_MHR"/>
    <property type="match status" value="1"/>
</dbReference>
<feature type="region of interest" description="Disordered" evidence="7">
    <location>
        <begin position="230"/>
        <end position="249"/>
    </location>
</feature>
<dbReference type="GO" id="GO:0005634">
    <property type="term" value="C:nucleus"/>
    <property type="evidence" value="ECO:0007669"/>
    <property type="project" value="UniProtKB-SubCell"/>
</dbReference>
<dbReference type="GO" id="GO:0008270">
    <property type="term" value="F:zinc ion binding"/>
    <property type="evidence" value="ECO:0007669"/>
    <property type="project" value="UniProtKB-KW"/>
</dbReference>
<evidence type="ECO:0000313" key="10">
    <source>
        <dbReference type="Proteomes" id="UP000053328"/>
    </source>
</evidence>
<dbReference type="PANTHER" id="PTHR40626:SF10">
    <property type="entry name" value="C2H2-TYPE DOMAIN-CONTAINING PROTEIN"/>
    <property type="match status" value="1"/>
</dbReference>
<evidence type="ECO:0000259" key="8">
    <source>
        <dbReference type="Pfam" id="PF04082"/>
    </source>
</evidence>
<keyword evidence="4" id="KW-0863">Zinc-finger</keyword>
<evidence type="ECO:0000256" key="2">
    <source>
        <dbReference type="ARBA" id="ARBA00022723"/>
    </source>
</evidence>
<accession>A0A0D1YL86</accession>
<dbReference type="GO" id="GO:0006351">
    <property type="term" value="P:DNA-templated transcription"/>
    <property type="evidence" value="ECO:0007669"/>
    <property type="project" value="InterPro"/>
</dbReference>
<keyword evidence="6" id="KW-0539">Nucleus</keyword>
<evidence type="ECO:0000256" key="5">
    <source>
        <dbReference type="ARBA" id="ARBA00022833"/>
    </source>
</evidence>
<dbReference type="VEuPathDB" id="FungiDB:PV08_05856"/>
<dbReference type="STRING" id="91928.A0A0D1YL86"/>
<keyword evidence="3" id="KW-0677">Repeat</keyword>
<protein>
    <recommendedName>
        <fullName evidence="8">Xylanolytic transcriptional activator regulatory domain-containing protein</fullName>
    </recommendedName>
</protein>
<dbReference type="GeneID" id="27332939"/>
<proteinExistence type="predicted"/>
<keyword evidence="5" id="KW-0862">Zinc</keyword>
<evidence type="ECO:0000256" key="7">
    <source>
        <dbReference type="SAM" id="MobiDB-lite"/>
    </source>
</evidence>
<organism evidence="9 10">
    <name type="scientific">Exophiala spinifera</name>
    <dbReference type="NCBI Taxonomy" id="91928"/>
    <lineage>
        <taxon>Eukaryota</taxon>
        <taxon>Fungi</taxon>
        <taxon>Dikarya</taxon>
        <taxon>Ascomycota</taxon>
        <taxon>Pezizomycotina</taxon>
        <taxon>Eurotiomycetes</taxon>
        <taxon>Chaetothyriomycetidae</taxon>
        <taxon>Chaetothyriales</taxon>
        <taxon>Herpotrichiellaceae</taxon>
        <taxon>Exophiala</taxon>
    </lineage>
</organism>
<feature type="domain" description="Xylanolytic transcriptional activator regulatory" evidence="8">
    <location>
        <begin position="162"/>
        <end position="383"/>
    </location>
</feature>
<dbReference type="InterPro" id="IPR051059">
    <property type="entry name" value="VerF-like"/>
</dbReference>
<comment type="subcellular location">
    <subcellularLocation>
        <location evidence="1">Nucleus</location>
    </subcellularLocation>
</comment>
<dbReference type="OrthoDB" id="654211at2759"/>
<reference evidence="9 10" key="1">
    <citation type="submission" date="2015-01" db="EMBL/GenBank/DDBJ databases">
        <title>The Genome Sequence of Exophiala spinifera CBS89968.</title>
        <authorList>
            <consortium name="The Broad Institute Genomics Platform"/>
            <person name="Cuomo C."/>
            <person name="de Hoog S."/>
            <person name="Gorbushina A."/>
            <person name="Stielow B."/>
            <person name="Teixiera M."/>
            <person name="Abouelleil A."/>
            <person name="Chapman S.B."/>
            <person name="Priest M."/>
            <person name="Young S.K."/>
            <person name="Wortman J."/>
            <person name="Nusbaum C."/>
            <person name="Birren B."/>
        </authorList>
    </citation>
    <scope>NUCLEOTIDE SEQUENCE [LARGE SCALE GENOMIC DNA]</scope>
    <source>
        <strain evidence="9 10">CBS 89968</strain>
    </source>
</reference>
<evidence type="ECO:0000313" key="9">
    <source>
        <dbReference type="EMBL" id="KIW15806.1"/>
    </source>
</evidence>
<feature type="compositionally biased region" description="Basic and acidic residues" evidence="7">
    <location>
        <begin position="230"/>
        <end position="239"/>
    </location>
</feature>